<name>A0A3M2W397_PSESI</name>
<protein>
    <recommendedName>
        <fullName evidence="3">Antirepressor protein C-terminal domain-containing protein</fullName>
    </recommendedName>
</protein>
<sequence>MIGGSLDATAAILGMKPRAFRTKLREIGVLTQAGELAPKHRDQGYLYEDSRSRWNKNIHAYSHYAVVMVKEAGVTWLSDLLGITTTKKDAAA</sequence>
<dbReference type="Proteomes" id="UP000280292">
    <property type="component" value="Unassembled WGS sequence"/>
</dbReference>
<accession>A0A3M2W397</accession>
<evidence type="ECO:0000313" key="2">
    <source>
        <dbReference type="Proteomes" id="UP000280292"/>
    </source>
</evidence>
<proteinExistence type="predicted"/>
<gene>
    <name evidence="1" type="ORF">ALQ95_02304</name>
</gene>
<reference evidence="1 2" key="1">
    <citation type="submission" date="2018-08" db="EMBL/GenBank/DDBJ databases">
        <title>Recombination of ecologically and evolutionarily significant loci maintains genetic cohesion in the Pseudomonas syringae species complex.</title>
        <authorList>
            <person name="Dillon M."/>
            <person name="Thakur S."/>
            <person name="Almeida R.N.D."/>
            <person name="Weir B.S."/>
            <person name="Guttman D.S."/>
        </authorList>
    </citation>
    <scope>NUCLEOTIDE SEQUENCE [LARGE SCALE GENOMIC DNA]</scope>
    <source>
        <strain evidence="1 2">ICMP 3883</strain>
    </source>
</reference>
<comment type="caution">
    <text evidence="1">The sequence shown here is derived from an EMBL/GenBank/DDBJ whole genome shotgun (WGS) entry which is preliminary data.</text>
</comment>
<organism evidence="1 2">
    <name type="scientific">Pseudomonas syringae pv. ribicola</name>
    <dbReference type="NCBI Taxonomy" id="55398"/>
    <lineage>
        <taxon>Bacteria</taxon>
        <taxon>Pseudomonadati</taxon>
        <taxon>Pseudomonadota</taxon>
        <taxon>Gammaproteobacteria</taxon>
        <taxon>Pseudomonadales</taxon>
        <taxon>Pseudomonadaceae</taxon>
        <taxon>Pseudomonas</taxon>
    </lineage>
</organism>
<evidence type="ECO:0000313" key="1">
    <source>
        <dbReference type="EMBL" id="RML45994.1"/>
    </source>
</evidence>
<dbReference type="AlphaFoldDB" id="A0A3M2W397"/>
<dbReference type="EMBL" id="RBNR01000086">
    <property type="protein sequence ID" value="RML45994.1"/>
    <property type="molecule type" value="Genomic_DNA"/>
</dbReference>
<evidence type="ECO:0008006" key="3">
    <source>
        <dbReference type="Google" id="ProtNLM"/>
    </source>
</evidence>